<dbReference type="Proteomes" id="UP000050514">
    <property type="component" value="Unassembled WGS sequence"/>
</dbReference>
<accession>A0A0P6WM54</accession>
<reference evidence="1 2" key="1">
    <citation type="submission" date="2015-07" db="EMBL/GenBank/DDBJ databases">
        <title>Draft genome of Bellilinea caldifistulae DSM 17877.</title>
        <authorList>
            <person name="Hemp J."/>
            <person name="Ward L.M."/>
            <person name="Pace L.A."/>
            <person name="Fischer W.W."/>
        </authorList>
    </citation>
    <scope>NUCLEOTIDE SEQUENCE [LARGE SCALE GENOMIC DNA]</scope>
    <source>
        <strain evidence="1 2">GOMI-1</strain>
    </source>
</reference>
<organism evidence="1 2">
    <name type="scientific">Bellilinea caldifistulae</name>
    <dbReference type="NCBI Taxonomy" id="360411"/>
    <lineage>
        <taxon>Bacteria</taxon>
        <taxon>Bacillati</taxon>
        <taxon>Chloroflexota</taxon>
        <taxon>Anaerolineae</taxon>
        <taxon>Anaerolineales</taxon>
        <taxon>Anaerolineaceae</taxon>
        <taxon>Bellilinea</taxon>
    </lineage>
</organism>
<proteinExistence type="predicted"/>
<comment type="caution">
    <text evidence="1">The sequence shown here is derived from an EMBL/GenBank/DDBJ whole genome shotgun (WGS) entry which is preliminary data.</text>
</comment>
<name>A0A0P6WM54_9CHLR</name>
<dbReference type="STRING" id="360411.AC812_16520"/>
<evidence type="ECO:0000313" key="2">
    <source>
        <dbReference type="Proteomes" id="UP000050514"/>
    </source>
</evidence>
<evidence type="ECO:0000313" key="1">
    <source>
        <dbReference type="EMBL" id="KPL70929.1"/>
    </source>
</evidence>
<keyword evidence="2" id="KW-1185">Reference proteome</keyword>
<dbReference type="AlphaFoldDB" id="A0A0P6WM54"/>
<gene>
    <name evidence="1" type="ORF">AC812_16520</name>
</gene>
<dbReference type="EMBL" id="LGHJ01000028">
    <property type="protein sequence ID" value="KPL70929.1"/>
    <property type="molecule type" value="Genomic_DNA"/>
</dbReference>
<sequence>MTIFDRFIRYEWAEFALNVAMQKGDPSQIKPFLIMQGIAPQSGRRTANILSNMWFPKEPLYQRLKEKAVVLLPNLSTNEHLALHWGMSLCIFPIFSQTVKIIGSLSKIQETITKQEVISRILGEYSNQITIKRSIERIIQTLLNWGVLEQRENGFITSSPRIISNTELIEWLFEAVILKSPDRYLPLQDLIRANEIFPFDIQLPILSIYENPSFSIHRDASGEEIIGINYSVILG</sequence>
<protein>
    <submittedName>
        <fullName evidence="1">Uncharacterized protein</fullName>
    </submittedName>
</protein>
<dbReference type="RefSeq" id="WP_061919055.1">
    <property type="nucleotide sequence ID" value="NZ_DF967971.1"/>
</dbReference>
<dbReference type="OrthoDB" id="8454348at2"/>